<proteinExistence type="predicted"/>
<organism evidence="2 4">
    <name type="scientific">Deinandra increscens subsp. villosa</name>
    <dbReference type="NCBI Taxonomy" id="3103831"/>
    <lineage>
        <taxon>Eukaryota</taxon>
        <taxon>Viridiplantae</taxon>
        <taxon>Streptophyta</taxon>
        <taxon>Embryophyta</taxon>
        <taxon>Tracheophyta</taxon>
        <taxon>Spermatophyta</taxon>
        <taxon>Magnoliopsida</taxon>
        <taxon>eudicotyledons</taxon>
        <taxon>Gunneridae</taxon>
        <taxon>Pentapetalae</taxon>
        <taxon>asterids</taxon>
        <taxon>campanulids</taxon>
        <taxon>Asterales</taxon>
        <taxon>Asteraceae</taxon>
        <taxon>Asteroideae</taxon>
        <taxon>Heliantheae alliance</taxon>
        <taxon>Madieae</taxon>
        <taxon>Madiinae</taxon>
        <taxon>Deinandra</taxon>
    </lineage>
</organism>
<protein>
    <submittedName>
        <fullName evidence="2">Uncharacterized protein</fullName>
    </submittedName>
</protein>
<dbReference type="Proteomes" id="UP001408789">
    <property type="component" value="Unassembled WGS sequence"/>
</dbReference>
<evidence type="ECO:0000313" key="4">
    <source>
        <dbReference type="Proteomes" id="UP001408789"/>
    </source>
</evidence>
<dbReference type="PANTHER" id="PTHR47076:SF1">
    <property type="entry name" value="NHL DOMAIN PROTEIN"/>
    <property type="match status" value="1"/>
</dbReference>
<dbReference type="EMBL" id="JBCNJP010000012">
    <property type="protein sequence ID" value="KAK9070818.1"/>
    <property type="molecule type" value="Genomic_DNA"/>
</dbReference>
<dbReference type="PANTHER" id="PTHR47076">
    <property type="entry name" value="NHL DOMAIN PROTEIN"/>
    <property type="match status" value="1"/>
</dbReference>
<feature type="compositionally biased region" description="Low complexity" evidence="1">
    <location>
        <begin position="1"/>
        <end position="14"/>
    </location>
</feature>
<evidence type="ECO:0000313" key="2">
    <source>
        <dbReference type="EMBL" id="KAK9070818.1"/>
    </source>
</evidence>
<feature type="compositionally biased region" description="Polar residues" evidence="1">
    <location>
        <begin position="108"/>
        <end position="125"/>
    </location>
</feature>
<comment type="caution">
    <text evidence="2">The sequence shown here is derived from an EMBL/GenBank/DDBJ whole genome shotgun (WGS) entry which is preliminary data.</text>
</comment>
<evidence type="ECO:0000313" key="3">
    <source>
        <dbReference type="EMBL" id="KAK9070819.1"/>
    </source>
</evidence>
<accession>A0AAP0DD70</accession>
<keyword evidence="4" id="KW-1185">Reference proteome</keyword>
<name>A0AAP0DD70_9ASTR</name>
<evidence type="ECO:0000256" key="1">
    <source>
        <dbReference type="SAM" id="MobiDB-lite"/>
    </source>
</evidence>
<dbReference type="EMBL" id="JBCNJP010000012">
    <property type="protein sequence ID" value="KAK9070819.1"/>
    <property type="molecule type" value="Genomic_DNA"/>
</dbReference>
<feature type="region of interest" description="Disordered" evidence="1">
    <location>
        <begin position="1"/>
        <end position="22"/>
    </location>
</feature>
<reference evidence="2 4" key="1">
    <citation type="submission" date="2024-04" db="EMBL/GenBank/DDBJ databases">
        <title>The reference genome of an endangered Asteraceae, Deinandra increscens subsp. villosa, native to the Central Coast of California.</title>
        <authorList>
            <person name="Guilliams M."/>
            <person name="Hasenstab-Lehman K."/>
            <person name="Meyer R."/>
            <person name="Mcevoy S."/>
        </authorList>
    </citation>
    <scope>NUCLEOTIDE SEQUENCE [LARGE SCALE GENOMIC DNA]</scope>
    <source>
        <tissue evidence="2">Leaf</tissue>
    </source>
</reference>
<sequence>MANQQLQPLNHPNPNNDPPRKNNYFYDADLDGDVGSSTGCFRLLCCFGRRRHDGETAGFLYQQQSGDLMSQDTWFMKRAKSVKEYSELVAGPKWKNFIRRFSRKPKTRSNANTTPFQYDPQSYALNFNDGGGNHEDDDLLPRSFSTRFAPPSRSSQM</sequence>
<gene>
    <name evidence="2" type="ORF">SSX86_011220</name>
    <name evidence="3" type="ORF">SSX86_011221</name>
</gene>
<dbReference type="AlphaFoldDB" id="A0AAP0DD70"/>
<feature type="region of interest" description="Disordered" evidence="1">
    <location>
        <begin position="101"/>
        <end position="157"/>
    </location>
</feature>